<dbReference type="PANTHER" id="PTHR40254:SF1">
    <property type="entry name" value="BLR0577 PROTEIN"/>
    <property type="match status" value="1"/>
</dbReference>
<name>A0A1T4U6N3_9BACT</name>
<dbReference type="Pfam" id="PF13454">
    <property type="entry name" value="NAD_binding_9"/>
    <property type="match status" value="1"/>
</dbReference>
<feature type="domain" description="FAD-dependent urate hydroxylase HpyO/Asp monooxygenase CreE-like FAD/NAD(P)-binding" evidence="1">
    <location>
        <begin position="31"/>
        <end position="177"/>
    </location>
</feature>
<dbReference type="SUPFAM" id="SSF51905">
    <property type="entry name" value="FAD/NAD(P)-binding domain"/>
    <property type="match status" value="1"/>
</dbReference>
<evidence type="ECO:0000313" key="3">
    <source>
        <dbReference type="Proteomes" id="UP000190367"/>
    </source>
</evidence>
<dbReference type="InterPro" id="IPR052189">
    <property type="entry name" value="L-asp_N-monooxygenase_NS-form"/>
</dbReference>
<keyword evidence="3" id="KW-1185">Reference proteome</keyword>
<dbReference type="Gene3D" id="3.50.50.60">
    <property type="entry name" value="FAD/NAD(P)-binding domain"/>
    <property type="match status" value="1"/>
</dbReference>
<evidence type="ECO:0000259" key="1">
    <source>
        <dbReference type="Pfam" id="PF13454"/>
    </source>
</evidence>
<dbReference type="InterPro" id="IPR036188">
    <property type="entry name" value="FAD/NAD-bd_sf"/>
</dbReference>
<dbReference type="Proteomes" id="UP000190367">
    <property type="component" value="Unassembled WGS sequence"/>
</dbReference>
<organism evidence="2 3">
    <name type="scientific">Chitinophaga eiseniae</name>
    <dbReference type="NCBI Taxonomy" id="634771"/>
    <lineage>
        <taxon>Bacteria</taxon>
        <taxon>Pseudomonadati</taxon>
        <taxon>Bacteroidota</taxon>
        <taxon>Chitinophagia</taxon>
        <taxon>Chitinophagales</taxon>
        <taxon>Chitinophagaceae</taxon>
        <taxon>Chitinophaga</taxon>
    </lineage>
</organism>
<reference evidence="3" key="1">
    <citation type="submission" date="2017-02" db="EMBL/GenBank/DDBJ databases">
        <authorList>
            <person name="Varghese N."/>
            <person name="Submissions S."/>
        </authorList>
    </citation>
    <scope>NUCLEOTIDE SEQUENCE [LARGE SCALE GENOMIC DNA]</scope>
    <source>
        <strain evidence="3">DSM 22224</strain>
    </source>
</reference>
<protein>
    <submittedName>
        <fullName evidence="2">Uncharacterized NAD(P)/FAD-binding protein YdhS</fullName>
    </submittedName>
</protein>
<dbReference type="STRING" id="634771.SAMN04488128_11229"/>
<dbReference type="AlphaFoldDB" id="A0A1T4U6N3"/>
<sequence length="484" mass="53830">MQNGYHLTNGAPCDSNIINHPFHLLFMHKTVIIGGGLSGILLAIHLLRHRQCPATDITVIDVNPPEKLGQAYSTREYQHLLNVPAAKMSAFTEDSHHFIAWLAAANLPFHQEMFVPRNIYRRYIQDTLQQQLGMPDQQHRYRYIQGEAVDIVDGHTQVLLACGRHIPFDKLVLALGNFEAAPLPLPDNSYLEHPGYFASGWNRPELQQVPAGKRVFIIGTGLTMVDAVLSLRAQQHSGPVTALSTHGYVPMAHAAVPAYAWPKDELPAGNTLLEVFSKVNRQIKVAQARGIAWQAVIDAVRPYMQQIWTGFPVSEKKRFMAHVRHIWGVARHRMPPVCAAVIHELQERKQLHILAGRIRSIRQQADGALAVRYLERGSHQLQEVSTDIIINCMGPQSDYTRSKSPLVIQLLSRGIIRPDALRLGIDCTPGGAIIDCHGNPSDKLFTIGPPAKGALWEITAVPEIRAAAAQLAAMILTPNYEYVH</sequence>
<evidence type="ECO:0000313" key="2">
    <source>
        <dbReference type="EMBL" id="SKA48442.1"/>
    </source>
</evidence>
<dbReference type="EMBL" id="FUWZ01000012">
    <property type="protein sequence ID" value="SKA48442.1"/>
    <property type="molecule type" value="Genomic_DNA"/>
</dbReference>
<dbReference type="PANTHER" id="PTHR40254">
    <property type="entry name" value="BLR0577 PROTEIN"/>
    <property type="match status" value="1"/>
</dbReference>
<gene>
    <name evidence="2" type="ORF">SAMN04488128_11229</name>
</gene>
<dbReference type="InterPro" id="IPR038732">
    <property type="entry name" value="HpyO/CreE_NAD-binding"/>
</dbReference>
<accession>A0A1T4U6N3</accession>
<proteinExistence type="predicted"/>